<sequence>MERVHVLDPVIQNKIAAGEVVERPSSIVKELVENSIDAHSTSIEVFIEESGLKKIRVVDNGEGIDDRDSRLIFERHATSKIAEDYDLFEIRSMGFRGEALASIGAVSKATVESYRKDRQPFKLEYNGGREVGYHEGKSRVGTVVTIEDLFFNTPARYKYIKSLRTEAGRIIDMMQRFSFNHPDIQFKLVFDGKVRFQTKGNGNLKEVIADVYGLNVARHSVKVEGTTPDYKLSGFVVRPEITRSNKNYINLSINSRIIKDFRLVASVVESYHTLLPKDKFPVVILNIDMDPKLVDVNVHPAKTEVRLSKLKELQRLIETTIKDALQSERLIPEMETREKKEKPVITQNVFDFAPRQVRDDYDYVSNNKINTSDFSSKESNDNKETYIEQTINDNISHSNESYDDYQDSKLPYLEIVGQVHGTYILMQNDSGMYLMDQHAAQERIKYEYFYENIQNSDERVPLLLPYHFEFSYDDVIRIDEKLNDLKALGFNIEKTGMKQYTVTEYPSWILKDDPEGDIESVIDFISNTENFSVNKYREDMSIMMSCKQSIKANHYLDENQMRTLLDDLSKCKSPYTCPHGRPVIIKWSTYEIEKMFNRIMK</sequence>
<dbReference type="InterPro" id="IPR014721">
    <property type="entry name" value="Ribsml_uS5_D2-typ_fold_subgr"/>
</dbReference>
<dbReference type="InterPro" id="IPR014790">
    <property type="entry name" value="MutL_C"/>
</dbReference>
<evidence type="ECO:0000256" key="2">
    <source>
        <dbReference type="ARBA" id="ARBA00022763"/>
    </source>
</evidence>
<proteinExistence type="inferred from homology"/>
<gene>
    <name evidence="4" type="primary">mutL</name>
    <name evidence="7" type="ORF">HNQ45_001174</name>
</gene>
<dbReference type="InterPro" id="IPR020568">
    <property type="entry name" value="Ribosomal_Su5_D2-typ_SF"/>
</dbReference>
<dbReference type="Gene3D" id="3.30.565.10">
    <property type="entry name" value="Histidine kinase-like ATPase, C-terminal domain"/>
    <property type="match status" value="1"/>
</dbReference>
<dbReference type="GO" id="GO:0030983">
    <property type="term" value="F:mismatched DNA binding"/>
    <property type="evidence" value="ECO:0007669"/>
    <property type="project" value="InterPro"/>
</dbReference>
<dbReference type="SMART" id="SM01340">
    <property type="entry name" value="DNA_mis_repair"/>
    <property type="match status" value="1"/>
</dbReference>
<feature type="domain" description="DNA mismatch repair protein S5" evidence="6">
    <location>
        <begin position="208"/>
        <end position="326"/>
    </location>
</feature>
<dbReference type="PROSITE" id="PS00058">
    <property type="entry name" value="DNA_MISMATCH_REPAIR_1"/>
    <property type="match status" value="1"/>
</dbReference>
<dbReference type="EMBL" id="JACHHF010000006">
    <property type="protein sequence ID" value="MBB5176287.1"/>
    <property type="molecule type" value="Genomic_DNA"/>
</dbReference>
<evidence type="ECO:0000313" key="8">
    <source>
        <dbReference type="Proteomes" id="UP000579136"/>
    </source>
</evidence>
<protein>
    <recommendedName>
        <fullName evidence="4">DNA mismatch repair protein MutL</fullName>
    </recommendedName>
</protein>
<organism evidence="7 8">
    <name type="scientific">Nosocomiicoccus ampullae</name>
    <dbReference type="NCBI Taxonomy" id="489910"/>
    <lineage>
        <taxon>Bacteria</taxon>
        <taxon>Bacillati</taxon>
        <taxon>Bacillota</taxon>
        <taxon>Bacilli</taxon>
        <taxon>Bacillales</taxon>
        <taxon>Staphylococcaceae</taxon>
        <taxon>Nosocomiicoccus</taxon>
    </lineage>
</organism>
<dbReference type="AlphaFoldDB" id="A0A9Q2CZU3"/>
<dbReference type="PANTHER" id="PTHR10073:SF12">
    <property type="entry name" value="DNA MISMATCH REPAIR PROTEIN MLH1"/>
    <property type="match status" value="1"/>
</dbReference>
<dbReference type="GO" id="GO:0032300">
    <property type="term" value="C:mismatch repair complex"/>
    <property type="evidence" value="ECO:0007669"/>
    <property type="project" value="InterPro"/>
</dbReference>
<dbReference type="SUPFAM" id="SSF54211">
    <property type="entry name" value="Ribosomal protein S5 domain 2-like"/>
    <property type="match status" value="1"/>
</dbReference>
<dbReference type="Pfam" id="PF08676">
    <property type="entry name" value="MutL_C"/>
    <property type="match status" value="1"/>
</dbReference>
<evidence type="ECO:0000256" key="3">
    <source>
        <dbReference type="ARBA" id="ARBA00023204"/>
    </source>
</evidence>
<dbReference type="FunFam" id="3.30.565.10:FF:000003">
    <property type="entry name" value="DNA mismatch repair endonuclease MutL"/>
    <property type="match status" value="1"/>
</dbReference>
<dbReference type="SMART" id="SM00853">
    <property type="entry name" value="MutL_C"/>
    <property type="match status" value="1"/>
</dbReference>
<accession>A0A9Q2CZU3</accession>
<comment type="caution">
    <text evidence="7">The sequence shown here is derived from an EMBL/GenBank/DDBJ whole genome shotgun (WGS) entry which is preliminary data.</text>
</comment>
<dbReference type="Gene3D" id="3.30.230.10">
    <property type="match status" value="1"/>
</dbReference>
<dbReference type="SUPFAM" id="SSF55874">
    <property type="entry name" value="ATPase domain of HSP90 chaperone/DNA topoisomerase II/histidine kinase"/>
    <property type="match status" value="1"/>
</dbReference>
<dbReference type="GO" id="GO:0016887">
    <property type="term" value="F:ATP hydrolysis activity"/>
    <property type="evidence" value="ECO:0007669"/>
    <property type="project" value="InterPro"/>
</dbReference>
<keyword evidence="3 4" id="KW-0234">DNA repair</keyword>
<dbReference type="Pfam" id="PF01119">
    <property type="entry name" value="DNA_mis_repair"/>
    <property type="match status" value="1"/>
</dbReference>
<dbReference type="NCBIfam" id="TIGR00585">
    <property type="entry name" value="mutl"/>
    <property type="match status" value="1"/>
</dbReference>
<dbReference type="GO" id="GO:0006298">
    <property type="term" value="P:mismatch repair"/>
    <property type="evidence" value="ECO:0007669"/>
    <property type="project" value="UniProtKB-UniRule"/>
</dbReference>
<dbReference type="Gene3D" id="3.30.1370.100">
    <property type="entry name" value="MutL, C-terminal domain, regulatory subdomain"/>
    <property type="match status" value="1"/>
</dbReference>
<dbReference type="InterPro" id="IPR038973">
    <property type="entry name" value="MutL/Mlh/Pms-like"/>
</dbReference>
<dbReference type="Gene3D" id="3.30.1540.20">
    <property type="entry name" value="MutL, C-terminal domain, dimerisation subdomain"/>
    <property type="match status" value="1"/>
</dbReference>
<evidence type="ECO:0000256" key="1">
    <source>
        <dbReference type="ARBA" id="ARBA00006082"/>
    </source>
</evidence>
<name>A0A9Q2CZU3_9STAP</name>
<dbReference type="InterPro" id="IPR042120">
    <property type="entry name" value="MutL_C_dimsub"/>
</dbReference>
<dbReference type="Proteomes" id="UP000579136">
    <property type="component" value="Unassembled WGS sequence"/>
</dbReference>
<dbReference type="InterPro" id="IPR042121">
    <property type="entry name" value="MutL_C_regsub"/>
</dbReference>
<dbReference type="SUPFAM" id="SSF118116">
    <property type="entry name" value="DNA mismatch repair protein MutL"/>
    <property type="match status" value="1"/>
</dbReference>
<comment type="function">
    <text evidence="4">This protein is involved in the repair of mismatches in DNA. It is required for dam-dependent methyl-directed DNA mismatch repair. May act as a 'molecular matchmaker', a protein that promotes the formation of a stable complex between two or more DNA-binding proteins in an ATP-dependent manner without itself being part of a final effector complex.</text>
</comment>
<dbReference type="InterPro" id="IPR002099">
    <property type="entry name" value="MutL/Mlh/PMS"/>
</dbReference>
<dbReference type="InterPro" id="IPR020667">
    <property type="entry name" value="DNA_mismatch_repair_MutL"/>
</dbReference>
<dbReference type="PANTHER" id="PTHR10073">
    <property type="entry name" value="DNA MISMATCH REPAIR PROTEIN MLH, PMS, MUTL"/>
    <property type="match status" value="1"/>
</dbReference>
<evidence type="ECO:0000313" key="7">
    <source>
        <dbReference type="EMBL" id="MBB5176287.1"/>
    </source>
</evidence>
<dbReference type="GO" id="GO:0140664">
    <property type="term" value="F:ATP-dependent DNA damage sensor activity"/>
    <property type="evidence" value="ECO:0007669"/>
    <property type="project" value="InterPro"/>
</dbReference>
<dbReference type="GO" id="GO:0005524">
    <property type="term" value="F:ATP binding"/>
    <property type="evidence" value="ECO:0007669"/>
    <property type="project" value="InterPro"/>
</dbReference>
<evidence type="ECO:0000259" key="6">
    <source>
        <dbReference type="SMART" id="SM01340"/>
    </source>
</evidence>
<keyword evidence="2 4" id="KW-0227">DNA damage</keyword>
<dbReference type="CDD" id="cd16926">
    <property type="entry name" value="HATPase_MutL-MLH-PMS-like"/>
    <property type="match status" value="1"/>
</dbReference>
<feature type="domain" description="MutL C-terminal dimerisation" evidence="5">
    <location>
        <begin position="415"/>
        <end position="556"/>
    </location>
</feature>
<dbReference type="HAMAP" id="MF_00149">
    <property type="entry name" value="DNA_mis_repair"/>
    <property type="match status" value="1"/>
</dbReference>
<keyword evidence="8" id="KW-1185">Reference proteome</keyword>
<comment type="similarity">
    <text evidence="1 4">Belongs to the DNA mismatch repair MutL/HexB family.</text>
</comment>
<dbReference type="InterPro" id="IPR036890">
    <property type="entry name" value="HATPase_C_sf"/>
</dbReference>
<dbReference type="InterPro" id="IPR037198">
    <property type="entry name" value="MutL_C_sf"/>
</dbReference>
<dbReference type="CDD" id="cd00782">
    <property type="entry name" value="MutL_Trans"/>
    <property type="match status" value="1"/>
</dbReference>
<dbReference type="Pfam" id="PF13589">
    <property type="entry name" value="HATPase_c_3"/>
    <property type="match status" value="1"/>
</dbReference>
<evidence type="ECO:0000256" key="4">
    <source>
        <dbReference type="HAMAP-Rule" id="MF_00149"/>
    </source>
</evidence>
<dbReference type="RefSeq" id="WP_183674492.1">
    <property type="nucleotide sequence ID" value="NZ_CBCRYX010000005.1"/>
</dbReference>
<reference evidence="7 8" key="1">
    <citation type="submission" date="2020-08" db="EMBL/GenBank/DDBJ databases">
        <title>Genomic Encyclopedia of Type Strains, Phase IV (KMG-IV): sequencing the most valuable type-strain genomes for metagenomic binning, comparative biology and taxonomic classification.</title>
        <authorList>
            <person name="Goeker M."/>
        </authorList>
    </citation>
    <scope>NUCLEOTIDE SEQUENCE [LARGE SCALE GENOMIC DNA]</scope>
    <source>
        <strain evidence="7 8">DSM 19163</strain>
    </source>
</reference>
<dbReference type="InterPro" id="IPR013507">
    <property type="entry name" value="DNA_mismatch_S5_2-like"/>
</dbReference>
<dbReference type="InterPro" id="IPR014762">
    <property type="entry name" value="DNA_mismatch_repair_CS"/>
</dbReference>
<evidence type="ECO:0000259" key="5">
    <source>
        <dbReference type="SMART" id="SM00853"/>
    </source>
</evidence>